<keyword evidence="6" id="KW-1185">Reference proteome</keyword>
<dbReference type="FunFam" id="3.40.50.300:FF:001179">
    <property type="entry name" value="Rho family GTPase"/>
    <property type="match status" value="1"/>
</dbReference>
<dbReference type="PROSITE" id="PS51419">
    <property type="entry name" value="RAB"/>
    <property type="match status" value="1"/>
</dbReference>
<accession>A0AAD7F0J5</accession>
<sequence>MVLRVKKLIALGDYGVGKTSMLVTYTTKIFPSEYIPYVFDSYAVDVKIEAEMYRLGLFDTGGGEDYDRLRPLSYPQTDVFLICFRVASRASLENIRDKWVPEVRHFCPDVPFIIVAMQIDLRDDSEVVKRLASEKQRLVSTQEGERLAHELGAAKYLECSSLMQKGVDDVFHEAIITTLESPVAAPRRRIRKCVVLNEVLTSSP</sequence>
<dbReference type="GO" id="GO:0007264">
    <property type="term" value="P:small GTPase-mediated signal transduction"/>
    <property type="evidence" value="ECO:0007669"/>
    <property type="project" value="InterPro"/>
</dbReference>
<dbReference type="CDD" id="cd00157">
    <property type="entry name" value="Rho"/>
    <property type="match status" value="1"/>
</dbReference>
<reference evidence="5" key="1">
    <citation type="submission" date="2023-03" db="EMBL/GenBank/DDBJ databases">
        <title>Massive genome expansion in bonnet fungi (Mycena s.s.) driven by repeated elements and novel gene families across ecological guilds.</title>
        <authorList>
            <consortium name="Lawrence Berkeley National Laboratory"/>
            <person name="Harder C.B."/>
            <person name="Miyauchi S."/>
            <person name="Viragh M."/>
            <person name="Kuo A."/>
            <person name="Thoen E."/>
            <person name="Andreopoulos B."/>
            <person name="Lu D."/>
            <person name="Skrede I."/>
            <person name="Drula E."/>
            <person name="Henrissat B."/>
            <person name="Morin E."/>
            <person name="Kohler A."/>
            <person name="Barry K."/>
            <person name="LaButti K."/>
            <person name="Morin E."/>
            <person name="Salamov A."/>
            <person name="Lipzen A."/>
            <person name="Mereny Z."/>
            <person name="Hegedus B."/>
            <person name="Baldrian P."/>
            <person name="Stursova M."/>
            <person name="Weitz H."/>
            <person name="Taylor A."/>
            <person name="Grigoriev I.V."/>
            <person name="Nagy L.G."/>
            <person name="Martin F."/>
            <person name="Kauserud H."/>
        </authorList>
    </citation>
    <scope>NUCLEOTIDE SEQUENCE</scope>
    <source>
        <strain evidence="5">CBHHK002</strain>
    </source>
</reference>
<dbReference type="GO" id="GO:0005525">
    <property type="term" value="F:GTP binding"/>
    <property type="evidence" value="ECO:0007669"/>
    <property type="project" value="UniProtKB-KW"/>
</dbReference>
<dbReference type="SUPFAM" id="SSF52540">
    <property type="entry name" value="P-loop containing nucleoside triphosphate hydrolases"/>
    <property type="match status" value="1"/>
</dbReference>
<dbReference type="PRINTS" id="PR00449">
    <property type="entry name" value="RASTRNSFRMNG"/>
</dbReference>
<keyword evidence="3" id="KW-0547">Nucleotide-binding</keyword>
<evidence type="ECO:0000313" key="5">
    <source>
        <dbReference type="EMBL" id="KAJ7359191.1"/>
    </source>
</evidence>
<dbReference type="InterPro" id="IPR027417">
    <property type="entry name" value="P-loop_NTPase"/>
</dbReference>
<dbReference type="InterPro" id="IPR003578">
    <property type="entry name" value="Small_GTPase_Rho"/>
</dbReference>
<comment type="caution">
    <text evidence="5">The sequence shown here is derived from an EMBL/GenBank/DDBJ whole genome shotgun (WGS) entry which is preliminary data.</text>
</comment>
<evidence type="ECO:0000256" key="1">
    <source>
        <dbReference type="ARBA" id="ARBA00010142"/>
    </source>
</evidence>
<evidence type="ECO:0000256" key="3">
    <source>
        <dbReference type="ARBA" id="ARBA00022741"/>
    </source>
</evidence>
<comment type="similarity">
    <text evidence="1">Belongs to the small GTPase superfamily. Rho family.</text>
</comment>
<name>A0AAD7F0J5_9AGAR</name>
<dbReference type="SMART" id="SM00173">
    <property type="entry name" value="RAS"/>
    <property type="match status" value="1"/>
</dbReference>
<dbReference type="Pfam" id="PF00071">
    <property type="entry name" value="Ras"/>
    <property type="match status" value="1"/>
</dbReference>
<dbReference type="PANTHER" id="PTHR24072">
    <property type="entry name" value="RHO FAMILY GTPASE"/>
    <property type="match status" value="1"/>
</dbReference>
<dbReference type="AlphaFoldDB" id="A0AAD7F0J5"/>
<dbReference type="EMBL" id="JARIHO010000006">
    <property type="protein sequence ID" value="KAJ7359191.1"/>
    <property type="molecule type" value="Genomic_DNA"/>
</dbReference>
<dbReference type="NCBIfam" id="TIGR00231">
    <property type="entry name" value="small_GTP"/>
    <property type="match status" value="1"/>
</dbReference>
<organism evidence="5 6">
    <name type="scientific">Mycena albidolilacea</name>
    <dbReference type="NCBI Taxonomy" id="1033008"/>
    <lineage>
        <taxon>Eukaryota</taxon>
        <taxon>Fungi</taxon>
        <taxon>Dikarya</taxon>
        <taxon>Basidiomycota</taxon>
        <taxon>Agaricomycotina</taxon>
        <taxon>Agaricomycetes</taxon>
        <taxon>Agaricomycetidae</taxon>
        <taxon>Agaricales</taxon>
        <taxon>Marasmiineae</taxon>
        <taxon>Mycenaceae</taxon>
        <taxon>Mycena</taxon>
    </lineage>
</organism>
<evidence type="ECO:0000313" key="6">
    <source>
        <dbReference type="Proteomes" id="UP001218218"/>
    </source>
</evidence>
<keyword evidence="4" id="KW-0342">GTP-binding</keyword>
<protein>
    <submittedName>
        <fullName evidence="5">Small GTPase Cdc42</fullName>
    </submittedName>
</protein>
<evidence type="ECO:0000256" key="2">
    <source>
        <dbReference type="ARBA" id="ARBA00022481"/>
    </source>
</evidence>
<keyword evidence="2" id="KW-0488">Methylation</keyword>
<dbReference type="PROSITE" id="PS51421">
    <property type="entry name" value="RAS"/>
    <property type="match status" value="1"/>
</dbReference>
<dbReference type="SMART" id="SM00174">
    <property type="entry name" value="RHO"/>
    <property type="match status" value="1"/>
</dbReference>
<dbReference type="InterPro" id="IPR005225">
    <property type="entry name" value="Small_GTP-bd"/>
</dbReference>
<evidence type="ECO:0000256" key="4">
    <source>
        <dbReference type="ARBA" id="ARBA00023134"/>
    </source>
</evidence>
<proteinExistence type="inferred from homology"/>
<dbReference type="PROSITE" id="PS51420">
    <property type="entry name" value="RHO"/>
    <property type="match status" value="1"/>
</dbReference>
<dbReference type="Gene3D" id="3.40.50.300">
    <property type="entry name" value="P-loop containing nucleotide triphosphate hydrolases"/>
    <property type="match status" value="1"/>
</dbReference>
<dbReference type="Proteomes" id="UP001218218">
    <property type="component" value="Unassembled WGS sequence"/>
</dbReference>
<gene>
    <name evidence="5" type="ORF">DFH08DRAFT_405707</name>
</gene>
<dbReference type="GO" id="GO:0003924">
    <property type="term" value="F:GTPase activity"/>
    <property type="evidence" value="ECO:0007669"/>
    <property type="project" value="InterPro"/>
</dbReference>
<dbReference type="SMART" id="SM00175">
    <property type="entry name" value="RAB"/>
    <property type="match status" value="1"/>
</dbReference>
<dbReference type="InterPro" id="IPR001806">
    <property type="entry name" value="Small_GTPase"/>
</dbReference>